<evidence type="ECO:0000313" key="4">
    <source>
        <dbReference type="Proteomes" id="UP000183206"/>
    </source>
</evidence>
<dbReference type="EMBL" id="MNVO01000048">
    <property type="protein sequence ID" value="OIO32092.1"/>
    <property type="molecule type" value="Genomic_DNA"/>
</dbReference>
<feature type="region of interest" description="Disordered" evidence="1">
    <location>
        <begin position="131"/>
        <end position="169"/>
    </location>
</feature>
<gene>
    <name evidence="3" type="ORF">AUJ44_03230</name>
</gene>
<sequence length="169" mass="18987">MQFKVPQYIEVESKLVGAFSFRQLLYIAGGSAISYILFRIFSWLAIPFIIGVIIFTYLLAFYPKEKLGKPFIEIAESAFKYTLKGKLYTWKRTPRKKEAVEETREEDEPETTDTVSIAGLGNKLGDVSMNLTVGHKEDDPQEKTTGRMDNGPLAEKNLVNAPAAGESKK</sequence>
<keyword evidence="2" id="KW-1133">Transmembrane helix</keyword>
<evidence type="ECO:0008006" key="5">
    <source>
        <dbReference type="Google" id="ProtNLM"/>
    </source>
</evidence>
<evidence type="ECO:0000256" key="1">
    <source>
        <dbReference type="SAM" id="MobiDB-lite"/>
    </source>
</evidence>
<dbReference type="AlphaFoldDB" id="A0A1J4V4M4"/>
<comment type="caution">
    <text evidence="3">The sequence shown here is derived from an EMBL/GenBank/DDBJ whole genome shotgun (WGS) entry which is preliminary data.</text>
</comment>
<accession>A0A1J4V4M4</accession>
<protein>
    <recommendedName>
        <fullName evidence="5">PrgI family protein</fullName>
    </recommendedName>
</protein>
<evidence type="ECO:0000256" key="2">
    <source>
        <dbReference type="SAM" id="Phobius"/>
    </source>
</evidence>
<dbReference type="STRING" id="1805282.AUJ44_03230"/>
<feature type="transmembrane region" description="Helical" evidence="2">
    <location>
        <begin position="44"/>
        <end position="62"/>
    </location>
</feature>
<name>A0A1J4V4M4_9BACT</name>
<feature type="compositionally biased region" description="Basic and acidic residues" evidence="1">
    <location>
        <begin position="134"/>
        <end position="146"/>
    </location>
</feature>
<proteinExistence type="predicted"/>
<organism evidence="3 4">
    <name type="scientific">Candidatus Nomurabacteria bacterium CG1_02_47_685</name>
    <dbReference type="NCBI Taxonomy" id="1805282"/>
    <lineage>
        <taxon>Bacteria</taxon>
        <taxon>Candidatus Nomuraibacteriota</taxon>
    </lineage>
</organism>
<keyword evidence="2" id="KW-0472">Membrane</keyword>
<keyword evidence="2" id="KW-0812">Transmembrane</keyword>
<evidence type="ECO:0000313" key="3">
    <source>
        <dbReference type="EMBL" id="OIO32092.1"/>
    </source>
</evidence>
<reference evidence="3 4" key="1">
    <citation type="journal article" date="2016" name="Environ. Microbiol.">
        <title>Genomic resolution of a cold subsurface aquifer community provides metabolic insights for novel microbes adapted to high CO concentrations.</title>
        <authorList>
            <person name="Probst A.J."/>
            <person name="Castelle C.J."/>
            <person name="Singh A."/>
            <person name="Brown C.T."/>
            <person name="Anantharaman K."/>
            <person name="Sharon I."/>
            <person name="Hug L.A."/>
            <person name="Burstein D."/>
            <person name="Emerson J.B."/>
            <person name="Thomas B.C."/>
            <person name="Banfield J.F."/>
        </authorList>
    </citation>
    <scope>NUCLEOTIDE SEQUENCE [LARGE SCALE GENOMIC DNA]</scope>
    <source>
        <strain evidence="3">CG1_02_47_685</strain>
    </source>
</reference>
<dbReference type="Proteomes" id="UP000183206">
    <property type="component" value="Unassembled WGS sequence"/>
</dbReference>
<feature type="region of interest" description="Disordered" evidence="1">
    <location>
        <begin position="95"/>
        <end position="116"/>
    </location>
</feature>
<feature type="transmembrane region" description="Helical" evidence="2">
    <location>
        <begin position="21"/>
        <end position="38"/>
    </location>
</feature>